<sequence length="141" mass="16493">MLKMNRVFIIFIFVLLAVGCSNVVKNTEGSTLLVEKQSTIKGKYEYCNNIKDEKEVQNIKKIINSINWKDAKVSMVYPPQYKFYFEAIKEKKPSEDISYDMWISPRKDKIELVREPEGNYINLNEKTSKLLFKLLTGDNLN</sequence>
<keyword evidence="3" id="KW-1185">Reference proteome</keyword>
<dbReference type="HOGENOM" id="CLU_153683_0_0_9"/>
<evidence type="ECO:0000259" key="1">
    <source>
        <dbReference type="Pfam" id="PF26353"/>
    </source>
</evidence>
<dbReference type="eggNOG" id="ENOG50320MY">
    <property type="taxonomic scope" value="Bacteria"/>
</dbReference>
<dbReference type="Pfam" id="PF26353">
    <property type="entry name" value="YhfM"/>
    <property type="match status" value="1"/>
</dbReference>
<dbReference type="PIR" id="E96906">
    <property type="entry name" value="E96906"/>
</dbReference>
<gene>
    <name evidence="2" type="ordered locus">CA_C0053</name>
</gene>
<dbReference type="InterPro" id="IPR058780">
    <property type="entry name" value="YhfM-like_dom"/>
</dbReference>
<dbReference type="KEGG" id="cac:CA_C0053"/>
<organism evidence="2 3">
    <name type="scientific">Clostridium acetobutylicum (strain ATCC 824 / DSM 792 / JCM 1419 / IAM 19013 / LMG 5710 / NBRC 13948 / NRRL B-527 / VKM B-1787 / 2291 / W)</name>
    <dbReference type="NCBI Taxonomy" id="272562"/>
    <lineage>
        <taxon>Bacteria</taxon>
        <taxon>Bacillati</taxon>
        <taxon>Bacillota</taxon>
        <taxon>Clostridia</taxon>
        <taxon>Eubacteriales</taxon>
        <taxon>Clostridiaceae</taxon>
        <taxon>Clostridium</taxon>
    </lineage>
</organism>
<protein>
    <recommendedName>
        <fullName evidence="1">YhfM-like domain-containing protein</fullName>
    </recommendedName>
</protein>
<dbReference type="PATRIC" id="fig|272562.8.peg.234"/>
<reference evidence="2 3" key="1">
    <citation type="journal article" date="2001" name="J. Bacteriol.">
        <title>Genome sequence and comparative analysis of the solvent-producing bacterium Clostridium acetobutylicum.</title>
        <authorList>
            <person name="Nolling J."/>
            <person name="Breton G."/>
            <person name="Omelchenko M.V."/>
            <person name="Makarova K.S."/>
            <person name="Zeng Q."/>
            <person name="Gibson R."/>
            <person name="Lee H.M."/>
            <person name="Dubois J."/>
            <person name="Qiu D."/>
            <person name="Hitti J."/>
            <person name="Wolf Y.I."/>
            <person name="Tatusov R.L."/>
            <person name="Sabathe F."/>
            <person name="Doucette-Stamm L."/>
            <person name="Soucaille P."/>
            <person name="Daly M.J."/>
            <person name="Bennett G.N."/>
            <person name="Koonin E.V."/>
            <person name="Smith D.R."/>
        </authorList>
    </citation>
    <scope>NUCLEOTIDE SEQUENCE [LARGE SCALE GENOMIC DNA]</scope>
    <source>
        <strain evidence="3">ATCC 824 / DSM 792 / JCM 1419 / LMG 5710 / VKM B-1787</strain>
    </source>
</reference>
<dbReference type="AlphaFoldDB" id="Q97MY6"/>
<dbReference type="OrthoDB" id="1911879at2"/>
<name>Q97MY6_CLOAB</name>
<evidence type="ECO:0000313" key="3">
    <source>
        <dbReference type="Proteomes" id="UP000000814"/>
    </source>
</evidence>
<dbReference type="EMBL" id="AE001437">
    <property type="protein sequence ID" value="AAK78040.1"/>
    <property type="molecule type" value="Genomic_DNA"/>
</dbReference>
<feature type="domain" description="YhfM-like" evidence="1">
    <location>
        <begin position="45"/>
        <end position="136"/>
    </location>
</feature>
<dbReference type="Proteomes" id="UP000000814">
    <property type="component" value="Chromosome"/>
</dbReference>
<proteinExistence type="predicted"/>
<evidence type="ECO:0000313" key="2">
    <source>
        <dbReference type="EMBL" id="AAK78040.1"/>
    </source>
</evidence>
<accession>Q97MY6</accession>
<dbReference type="PROSITE" id="PS51257">
    <property type="entry name" value="PROKAR_LIPOPROTEIN"/>
    <property type="match status" value="1"/>
</dbReference>
<dbReference type="STRING" id="272562.CA_C0053"/>